<dbReference type="OrthoDB" id="9806653at2"/>
<dbReference type="GeneID" id="47724601"/>
<dbReference type="AlphaFoldDB" id="A0A2H1EE32"/>
<evidence type="ECO:0000313" key="3">
    <source>
        <dbReference type="EMBL" id="SFZ85329.1"/>
    </source>
</evidence>
<keyword evidence="3" id="KW-0328">Glycosyltransferase</keyword>
<dbReference type="GO" id="GO:0016757">
    <property type="term" value="F:glycosyltransferase activity"/>
    <property type="evidence" value="ECO:0007669"/>
    <property type="project" value="UniProtKB-KW"/>
</dbReference>
<proteinExistence type="predicted"/>
<dbReference type="Gene3D" id="3.40.50.2000">
    <property type="entry name" value="Glycogen Phosphorylase B"/>
    <property type="match status" value="2"/>
</dbReference>
<sequence length="372" mass="42260">MIKIIHIARPLGGIGVYIDLLSKNIDNNTFSNSIICNTKEKGIDIKNANEKSITKFHVNLIREISPINDIKCFFKIINILQKEKPTIVHCHSAKAGVLGRFAAIVLKIPVVYTPHAYSFLSTKSKLKKQLFKGVESLFRFFNANTIACSASEYHRAIYDVGLKKEKVYVWNNSIEYPIKAKNNSNFIFPDEFICSIGRPSYQKNTELLIKSIAKIRQKISTVHLVILGVGLYSPLIKDIEALIKKYALEKNITLVPWCDRLETMDILKKCQIYTSTSRYEGLPYSVIEALALSKPCVVTNVDGNKDLVKNNFNGFLVSENEGEIAKKIIQLLKDKTTRTLFAQNAHEDFLKNYSIQNTIHKLENIYKTILLP</sequence>
<name>A0A2H1EE32_9FLAO</name>
<dbReference type="STRING" id="1349785.GCA_000509405_00774"/>
<dbReference type="EMBL" id="LT634361">
    <property type="protein sequence ID" value="SFZ85329.1"/>
    <property type="molecule type" value="Genomic_DNA"/>
</dbReference>
<feature type="domain" description="Glycosyltransferase subfamily 4-like N-terminal" evidence="2">
    <location>
        <begin position="12"/>
        <end position="174"/>
    </location>
</feature>
<dbReference type="KEGG" id="tmar:MARIT_3159"/>
<evidence type="ECO:0000259" key="1">
    <source>
        <dbReference type="Pfam" id="PF00534"/>
    </source>
</evidence>
<dbReference type="EC" id="2.4.1.-" evidence="3"/>
<reference evidence="3 4" key="1">
    <citation type="submission" date="2016-11" db="EMBL/GenBank/DDBJ databases">
        <authorList>
            <person name="Jaros S."/>
            <person name="Januszkiewicz K."/>
            <person name="Wedrychowicz H."/>
        </authorList>
    </citation>
    <scope>NUCLEOTIDE SEQUENCE [LARGE SCALE GENOMIC DNA]</scope>
    <source>
        <strain evidence="3">NCIMB 2154T</strain>
    </source>
</reference>
<dbReference type="Proteomes" id="UP000231564">
    <property type="component" value="Chromosome MARIT"/>
</dbReference>
<evidence type="ECO:0000259" key="2">
    <source>
        <dbReference type="Pfam" id="PF13439"/>
    </source>
</evidence>
<dbReference type="RefSeq" id="WP_100211962.1">
    <property type="nucleotide sequence ID" value="NZ_CP138495.1"/>
</dbReference>
<accession>A0A2H1EE32</accession>
<keyword evidence="4" id="KW-1185">Reference proteome</keyword>
<feature type="domain" description="Glycosyl transferase family 1" evidence="1">
    <location>
        <begin position="189"/>
        <end position="347"/>
    </location>
</feature>
<dbReference type="PANTHER" id="PTHR45947">
    <property type="entry name" value="SULFOQUINOVOSYL TRANSFERASE SQD2"/>
    <property type="match status" value="1"/>
</dbReference>
<dbReference type="PANTHER" id="PTHR45947:SF3">
    <property type="entry name" value="SULFOQUINOVOSYL TRANSFERASE SQD2"/>
    <property type="match status" value="1"/>
</dbReference>
<dbReference type="SUPFAM" id="SSF53756">
    <property type="entry name" value="UDP-Glycosyltransferase/glycogen phosphorylase"/>
    <property type="match status" value="1"/>
</dbReference>
<organism evidence="3 4">
    <name type="scientific">Tenacibaculum maritimum NCIMB 2154</name>
    <dbReference type="NCBI Taxonomy" id="1349785"/>
    <lineage>
        <taxon>Bacteria</taxon>
        <taxon>Pseudomonadati</taxon>
        <taxon>Bacteroidota</taxon>
        <taxon>Flavobacteriia</taxon>
        <taxon>Flavobacteriales</taxon>
        <taxon>Flavobacteriaceae</taxon>
        <taxon>Tenacibaculum</taxon>
    </lineage>
</organism>
<keyword evidence="3" id="KW-0808">Transferase</keyword>
<dbReference type="Pfam" id="PF00534">
    <property type="entry name" value="Glycos_transf_1"/>
    <property type="match status" value="1"/>
</dbReference>
<dbReference type="InterPro" id="IPR028098">
    <property type="entry name" value="Glyco_trans_4-like_N"/>
</dbReference>
<gene>
    <name evidence="3" type="ORF">MARIT_3159</name>
</gene>
<protein>
    <submittedName>
        <fullName evidence="3">Glycosyltransferase, family GT4</fullName>
        <ecNumber evidence="3">2.4.1.-</ecNumber>
    </submittedName>
</protein>
<dbReference type="InterPro" id="IPR050194">
    <property type="entry name" value="Glycosyltransferase_grp1"/>
</dbReference>
<evidence type="ECO:0000313" key="4">
    <source>
        <dbReference type="Proteomes" id="UP000231564"/>
    </source>
</evidence>
<dbReference type="InterPro" id="IPR001296">
    <property type="entry name" value="Glyco_trans_1"/>
</dbReference>
<dbReference type="Pfam" id="PF13439">
    <property type="entry name" value="Glyco_transf_4"/>
    <property type="match status" value="1"/>
</dbReference>